<proteinExistence type="predicted"/>
<gene>
    <name evidence="2" type="ORF">RE476_06345</name>
</gene>
<feature type="compositionally biased region" description="Basic and acidic residues" evidence="1">
    <location>
        <begin position="10"/>
        <end position="21"/>
    </location>
</feature>
<accession>A0AA51UDN1</accession>
<dbReference type="RefSeq" id="WP_309306815.1">
    <property type="nucleotide sequence ID" value="NZ_CP133594.1"/>
</dbReference>
<dbReference type="GeneID" id="84229744"/>
<dbReference type="KEGG" id="mmav:RE476_06345"/>
<reference evidence="2" key="1">
    <citation type="submission" date="2023-08" db="EMBL/GenBank/DDBJ databases">
        <title>Methanolobus mangrovi sp. nov. and Methanolobus sediminis sp. nov, two novel methylotrophic methanogens isolated from mangrove sediments in China.</title>
        <authorList>
            <person name="Zhou J."/>
        </authorList>
    </citation>
    <scope>NUCLEOTIDE SEQUENCE</scope>
    <source>
        <strain evidence="2">FTZ2</strain>
    </source>
</reference>
<sequence length="307" mass="35258">MTDIDISSMNEKELKNKANDLRTQVDHHERELKSIFRELKLHRTNTDDLKVKRDAFNSKVKGLVAKARDVKAKRDSINAKIAALKSSRNEVHEKSRKFSDDISELKTKRDDLNKLSKGSVETLSKAYAADLDLFLNADIPLNHEVDLFGRLLELKERLGAAFDANDIHLKLMKTYEASKDVFESKEDFGDEIGKLAEESQKYHLEMIDLYNQADELRKAADEAHKLISEKYAITAPIREKIDPLKKKIAALRDELGVYLEKLNDIQVEKDDKKQEEHLVVAKEKLEKSGRLSLEDLKVLMEKGDLKF</sequence>
<dbReference type="Pfam" id="PF23435">
    <property type="entry name" value="DUF7121"/>
    <property type="match status" value="1"/>
</dbReference>
<evidence type="ECO:0000256" key="1">
    <source>
        <dbReference type="SAM" id="MobiDB-lite"/>
    </source>
</evidence>
<dbReference type="AlphaFoldDB" id="A0AA51UDN1"/>
<evidence type="ECO:0000313" key="3">
    <source>
        <dbReference type="Proteomes" id="UP001183006"/>
    </source>
</evidence>
<dbReference type="Proteomes" id="UP001183006">
    <property type="component" value="Chromosome"/>
</dbReference>
<feature type="region of interest" description="Disordered" evidence="1">
    <location>
        <begin position="1"/>
        <end position="21"/>
    </location>
</feature>
<keyword evidence="3" id="KW-1185">Reference proteome</keyword>
<protein>
    <submittedName>
        <fullName evidence="2">Phosphoserine phosphatase</fullName>
    </submittedName>
</protein>
<organism evidence="2 3">
    <name type="scientific">Methanolobus mangrovi</name>
    <dbReference type="NCBI Taxonomy" id="3072977"/>
    <lineage>
        <taxon>Archaea</taxon>
        <taxon>Methanobacteriati</taxon>
        <taxon>Methanobacteriota</taxon>
        <taxon>Stenosarchaea group</taxon>
        <taxon>Methanomicrobia</taxon>
        <taxon>Methanosarcinales</taxon>
        <taxon>Methanosarcinaceae</taxon>
        <taxon>Methanolobus</taxon>
    </lineage>
</organism>
<name>A0AA51UDN1_9EURY</name>
<evidence type="ECO:0000313" key="2">
    <source>
        <dbReference type="EMBL" id="WMW21038.1"/>
    </source>
</evidence>
<dbReference type="InterPro" id="IPR055545">
    <property type="entry name" value="DUF7121"/>
</dbReference>
<dbReference type="EMBL" id="CP133594">
    <property type="protein sequence ID" value="WMW21038.1"/>
    <property type="molecule type" value="Genomic_DNA"/>
</dbReference>